<keyword evidence="13 23" id="KW-0482">Metalloprotease</keyword>
<evidence type="ECO:0000256" key="14">
    <source>
        <dbReference type="ARBA" id="ARBA00023235"/>
    </source>
</evidence>
<evidence type="ECO:0000259" key="19">
    <source>
        <dbReference type="Pfam" id="PF05193"/>
    </source>
</evidence>
<feature type="compositionally biased region" description="Basic and acidic residues" evidence="17">
    <location>
        <begin position="529"/>
        <end position="540"/>
    </location>
</feature>
<comment type="cofactor">
    <cofactor evidence="2">
        <name>Zn(2+)</name>
        <dbReference type="ChEBI" id="CHEBI:29105"/>
    </cofactor>
</comment>
<keyword evidence="11 23" id="KW-0378">Hydrolase</keyword>
<dbReference type="GO" id="GO:0004222">
    <property type="term" value="F:metalloendopeptidase activity"/>
    <property type="evidence" value="ECO:0007669"/>
    <property type="project" value="UniProtKB-EC"/>
</dbReference>
<feature type="domain" description="Peptidase M16 middle/third" evidence="20">
    <location>
        <begin position="743"/>
        <end position="1048"/>
    </location>
</feature>
<comment type="caution">
    <text evidence="23">The sequence shown here is derived from an EMBL/GenBank/DDBJ whole genome shotgun (WGS) entry which is preliminary data.</text>
</comment>
<keyword evidence="24" id="KW-1185">Reference proteome</keyword>
<comment type="pathway">
    <text evidence="4">Nucleotide-sugar biosynthesis; GDP-alpha-D-mannose biosynthesis; alpha-D-mannose 1-phosphate from D-fructose 6-phosphate: step 1/2.</text>
</comment>
<dbReference type="NCBIfam" id="TIGR00218">
    <property type="entry name" value="manA"/>
    <property type="match status" value="1"/>
</dbReference>
<reference evidence="23 24" key="1">
    <citation type="submission" date="2024-05" db="EMBL/GenBank/DDBJ databases">
        <title>A draft genome resource for the thread blight pathogen Marasmius tenuissimus strain MS-2.</title>
        <authorList>
            <person name="Yulfo-Soto G.E."/>
            <person name="Baruah I.K."/>
            <person name="Amoako-Attah I."/>
            <person name="Bukari Y."/>
            <person name="Meinhardt L.W."/>
            <person name="Bailey B.A."/>
            <person name="Cohen S.P."/>
        </authorList>
    </citation>
    <scope>NUCLEOTIDE SEQUENCE [LARGE SCALE GENOMIC DNA]</scope>
    <source>
        <strain evidence="23 24">MS-2</strain>
    </source>
</reference>
<dbReference type="Proteomes" id="UP001437256">
    <property type="component" value="Unassembled WGS sequence"/>
</dbReference>
<dbReference type="InterPro" id="IPR014710">
    <property type="entry name" value="RmlC-like_jellyroll"/>
</dbReference>
<evidence type="ECO:0000256" key="15">
    <source>
        <dbReference type="ARBA" id="ARBA00029741"/>
    </source>
</evidence>
<sequence>MVEKVVQLKAYCNEYPWGKQGSKSLAARLATKTPGTDFKIDENKPYSEMWFGTYPELPAYVLKTGGKLQDFIDKHPKELVGERVIQKFGHQNLPYLPKILSIAKALPLQLHPNKELASKLHEKDPQNFTDPNHKPEIAIALSDFEAFCGFKPLTEIEQLVKLDPLKRFSPSGGSGPKFDDQALKHVVKAMLEASEEEVKRVEEGLSKLPASAFGKHGNILELLPRLQDQYGKTDPGSLVALVTMNYLTLKPGEALYIPADGIHAYLSGDIIECMARSNNVLNTGFCPRADRNSIDLFISCLTFTPHDAKAAMLPPTMYKASKNGFTRVYAPPMSEFNMLWSKVPRDNAEGINAIEGPSVLILFTKAIEKPLQDDREYRIIRLDNGLEATLVSDAKTDKASASLDVSVGHVLDPGTETFPKENEYKQYLAKNNGRSNAYTSVSNTNYYFDVAAPHFSGALARFSAFFHCPLFSPSSTTRELKAVDSEYKLKHQLDNRRLYMLDKSLSKAGHPYRKFGTGNWEALREKAKELEEKGELPEKEGDSDDSPDGGAIGREVRRRLVEWWKSEYCAGRMRLCVLGKESLDELSEIVSTLFSPVENRQRDPLPSISEGTLGSNEKGTVVFTQSVMTVHKLEIQFNLEFQAPYWRHKPGRFIVRLVGHEGPGSLFSYLKAKGWVSAISAGSEQLGRGFQQFFTIISLTKEGFEHYREVIIATFKYLNLLRSQTAFEPYYQQEVASLTSTRFKFLQKRDPVDYAKEIAVAMSEPYPRELLLAAQWKTWDWGDVYDDKNATDGGGEDKVHEYLKELVPENARIYVLGKEEELTNLERFENGPIEWLEERWYSTRHKVERLSKDFIASCLSGTIPELFLPGKNKFIPENLHVDKKDVKEPLKRPHLTLDTPTTKLWHKKDDQFWAPHANMKIFMKSPFVEQSARTAVLSSLFTDLVEDSLEEITYDAQVAGLSYRCLDTTNGLYVSFSGYNDKFPLLLKQVLERLKDLVIDPERLRIMIERRKKQWENFFLGESYNLARYYSTHCLSAVSWLKEELLEELKSVTAEEMQEHGPKILSRVHMDILVLGNVTRKEAVNLANTAGEVVGGTLQPDIDPYDLYQYALVLPLSSNFIYSTQVRNPNQINNALTYYLHIGTIHSHEPTGPRLRVVSALLSQIMSEPAFNVLRTKEQLGYVVVSRGISLPGETTYGIRIIVESEKSPEFVEGRVEAFLEWMKGYIEEELTMEVFTEQKAGLVKKWTEEHKNLYEEAPAYWEFIDNGTLDFYQHENDAKELANVTKEEVMECFMRTVHPSSETRSKLSVHIHAANGKESNSEEVRQRQRQGPVYIEDLDAFRKSLERSQKYPPAATWDDVPESQRSLL</sequence>
<evidence type="ECO:0000256" key="6">
    <source>
        <dbReference type="ARBA" id="ARBA00010772"/>
    </source>
</evidence>
<evidence type="ECO:0000259" key="21">
    <source>
        <dbReference type="Pfam" id="PF20511"/>
    </source>
</evidence>
<keyword evidence="12" id="KW-0862">Zinc</keyword>
<dbReference type="CDD" id="cd07011">
    <property type="entry name" value="cupin_PMI_type_I_N"/>
    <property type="match status" value="1"/>
</dbReference>
<organism evidence="23 24">
    <name type="scientific">Marasmius tenuissimus</name>
    <dbReference type="NCBI Taxonomy" id="585030"/>
    <lineage>
        <taxon>Eukaryota</taxon>
        <taxon>Fungi</taxon>
        <taxon>Dikarya</taxon>
        <taxon>Basidiomycota</taxon>
        <taxon>Agaricomycotina</taxon>
        <taxon>Agaricomycetes</taxon>
        <taxon>Agaricomycetidae</taxon>
        <taxon>Agaricales</taxon>
        <taxon>Marasmiineae</taxon>
        <taxon>Marasmiaceae</taxon>
        <taxon>Marasmius</taxon>
    </lineage>
</organism>
<feature type="domain" description="Peptidase M16 C-terminal" evidence="19">
    <location>
        <begin position="559"/>
        <end position="724"/>
    </location>
</feature>
<dbReference type="InterPro" id="IPR001250">
    <property type="entry name" value="Man6P_Isoase-1"/>
</dbReference>
<dbReference type="Pfam" id="PF22456">
    <property type="entry name" value="PqqF-like_C_4"/>
    <property type="match status" value="1"/>
</dbReference>
<keyword evidence="10" id="KW-0479">Metal-binding</keyword>
<comment type="function">
    <text evidence="3">Involved in the synthesis of the GDP-mannose and dolichol-phosphate-mannose required for a number of critical mannosyl transfer reactions.</text>
</comment>
<dbReference type="EMBL" id="JBBXMP010000259">
    <property type="protein sequence ID" value="KAL0058973.1"/>
    <property type="molecule type" value="Genomic_DNA"/>
</dbReference>
<evidence type="ECO:0000259" key="22">
    <source>
        <dbReference type="Pfam" id="PF22456"/>
    </source>
</evidence>
<evidence type="ECO:0000256" key="2">
    <source>
        <dbReference type="ARBA" id="ARBA00001947"/>
    </source>
</evidence>
<dbReference type="PANTHER" id="PTHR43690:SF18">
    <property type="entry name" value="INSULIN-DEGRADING ENZYME-RELATED"/>
    <property type="match status" value="1"/>
</dbReference>
<comment type="catalytic activity">
    <reaction evidence="1">
        <text>D-mannose 6-phosphate = D-fructose 6-phosphate</text>
        <dbReference type="Rhea" id="RHEA:12356"/>
        <dbReference type="ChEBI" id="CHEBI:58735"/>
        <dbReference type="ChEBI" id="CHEBI:61527"/>
        <dbReference type="EC" id="5.3.1.8"/>
    </reaction>
</comment>
<feature type="region of interest" description="Disordered" evidence="17">
    <location>
        <begin position="529"/>
        <end position="552"/>
    </location>
</feature>
<feature type="region of interest" description="Disordered" evidence="17">
    <location>
        <begin position="1350"/>
        <end position="1369"/>
    </location>
</feature>
<name>A0ABR2ZCD1_9AGAR</name>
<evidence type="ECO:0000256" key="8">
    <source>
        <dbReference type="ARBA" id="ARBA00018236"/>
    </source>
</evidence>
<evidence type="ECO:0000256" key="11">
    <source>
        <dbReference type="ARBA" id="ARBA00022801"/>
    </source>
</evidence>
<dbReference type="PANTHER" id="PTHR43690">
    <property type="entry name" value="NARDILYSIN"/>
    <property type="match status" value="1"/>
</dbReference>
<dbReference type="Gene3D" id="2.60.120.10">
    <property type="entry name" value="Jelly Rolls"/>
    <property type="match status" value="2"/>
</dbReference>
<dbReference type="PRINTS" id="PR00714">
    <property type="entry name" value="MAN6PISMRASE"/>
</dbReference>
<evidence type="ECO:0000256" key="17">
    <source>
        <dbReference type="SAM" id="MobiDB-lite"/>
    </source>
</evidence>
<dbReference type="InterPro" id="IPR011051">
    <property type="entry name" value="RmlC_Cupin_sf"/>
</dbReference>
<evidence type="ECO:0000256" key="10">
    <source>
        <dbReference type="ARBA" id="ARBA00022723"/>
    </source>
</evidence>
<evidence type="ECO:0000256" key="4">
    <source>
        <dbReference type="ARBA" id="ARBA00004666"/>
    </source>
</evidence>
<dbReference type="Pfam" id="PF05193">
    <property type="entry name" value="Peptidase_M16_C"/>
    <property type="match status" value="1"/>
</dbReference>
<evidence type="ECO:0000256" key="3">
    <source>
        <dbReference type="ARBA" id="ARBA00002564"/>
    </source>
</evidence>
<evidence type="ECO:0000256" key="5">
    <source>
        <dbReference type="ARBA" id="ARBA00007261"/>
    </source>
</evidence>
<keyword evidence="9" id="KW-0645">Protease</keyword>
<dbReference type="InterPro" id="IPR054734">
    <property type="entry name" value="PqqF-like_C_4"/>
</dbReference>
<keyword evidence="14" id="KW-0413">Isomerase</keyword>
<protein>
    <recommendedName>
        <fullName evidence="8">Mannose-6-phosphate isomerase</fullName>
        <ecNumber evidence="7">5.3.1.8</ecNumber>
    </recommendedName>
    <alternativeName>
        <fullName evidence="15">Phosphohexomutase</fullName>
    </alternativeName>
    <alternativeName>
        <fullName evidence="16">Phosphomannose isomerase</fullName>
    </alternativeName>
</protein>
<evidence type="ECO:0000256" key="13">
    <source>
        <dbReference type="ARBA" id="ARBA00023049"/>
    </source>
</evidence>
<dbReference type="Pfam" id="PF16187">
    <property type="entry name" value="Peptidase_M16_M"/>
    <property type="match status" value="1"/>
</dbReference>
<feature type="domain" description="Phosphomannose isomerase type I catalytic" evidence="21">
    <location>
        <begin position="6"/>
        <end position="153"/>
    </location>
</feature>
<dbReference type="Gene3D" id="1.10.441.10">
    <property type="entry name" value="Phosphomannose Isomerase, domain 2"/>
    <property type="match status" value="1"/>
</dbReference>
<comment type="similarity">
    <text evidence="5">Belongs to the peptidase M16 family.</text>
</comment>
<dbReference type="Pfam" id="PF00675">
    <property type="entry name" value="Peptidase_M16"/>
    <property type="match status" value="1"/>
</dbReference>
<dbReference type="EC" id="5.3.1.8" evidence="7"/>
<dbReference type="InterPro" id="IPR007863">
    <property type="entry name" value="Peptidase_M16_C"/>
</dbReference>
<comment type="similarity">
    <text evidence="6">Belongs to the mannose-6-phosphate isomerase type 1 family.</text>
</comment>
<dbReference type="InterPro" id="IPR016305">
    <property type="entry name" value="Mannose-6-P_Isomerase"/>
</dbReference>
<dbReference type="InterPro" id="IPR011249">
    <property type="entry name" value="Metalloenz_LuxS/M16"/>
</dbReference>
<evidence type="ECO:0000256" key="12">
    <source>
        <dbReference type="ARBA" id="ARBA00022833"/>
    </source>
</evidence>
<dbReference type="InterPro" id="IPR050626">
    <property type="entry name" value="Peptidase_M16"/>
</dbReference>
<dbReference type="InterPro" id="IPR011765">
    <property type="entry name" value="Pept_M16_N"/>
</dbReference>
<evidence type="ECO:0000256" key="16">
    <source>
        <dbReference type="ARBA" id="ARBA00030762"/>
    </source>
</evidence>
<dbReference type="InterPro" id="IPR046457">
    <property type="entry name" value="PMI_typeI_cat"/>
</dbReference>
<dbReference type="SUPFAM" id="SSF51182">
    <property type="entry name" value="RmlC-like cupins"/>
    <property type="match status" value="1"/>
</dbReference>
<feature type="domain" description="Peptidase M16 N-terminal" evidence="18">
    <location>
        <begin position="413"/>
        <end position="487"/>
    </location>
</feature>
<evidence type="ECO:0000259" key="18">
    <source>
        <dbReference type="Pfam" id="PF00675"/>
    </source>
</evidence>
<dbReference type="Pfam" id="PF20511">
    <property type="entry name" value="PMI_typeI_cat"/>
    <property type="match status" value="1"/>
</dbReference>
<evidence type="ECO:0000313" key="24">
    <source>
        <dbReference type="Proteomes" id="UP001437256"/>
    </source>
</evidence>
<evidence type="ECO:0000313" key="23">
    <source>
        <dbReference type="EMBL" id="KAL0058973.1"/>
    </source>
</evidence>
<dbReference type="InterPro" id="IPR032632">
    <property type="entry name" value="Peptidase_M16_M"/>
</dbReference>
<evidence type="ECO:0000259" key="20">
    <source>
        <dbReference type="Pfam" id="PF16187"/>
    </source>
</evidence>
<dbReference type="SUPFAM" id="SSF63411">
    <property type="entry name" value="LuxS/MPP-like metallohydrolase"/>
    <property type="match status" value="4"/>
</dbReference>
<accession>A0ABR2ZCD1</accession>
<gene>
    <name evidence="23" type="primary">STE23_4</name>
    <name evidence="23" type="ORF">AAF712_014310</name>
</gene>
<dbReference type="Gene3D" id="3.30.830.10">
    <property type="entry name" value="Metalloenzyme, LuxS/M16 peptidase-like"/>
    <property type="match status" value="4"/>
</dbReference>
<feature type="domain" description="Coenzyme PQQ synthesis protein F-like C-terminal lobe" evidence="22">
    <location>
        <begin position="1161"/>
        <end position="1262"/>
    </location>
</feature>
<evidence type="ECO:0000256" key="9">
    <source>
        <dbReference type="ARBA" id="ARBA00022670"/>
    </source>
</evidence>
<evidence type="ECO:0000256" key="7">
    <source>
        <dbReference type="ARBA" id="ARBA00011956"/>
    </source>
</evidence>
<proteinExistence type="inferred from homology"/>
<evidence type="ECO:0000256" key="1">
    <source>
        <dbReference type="ARBA" id="ARBA00000757"/>
    </source>
</evidence>